<dbReference type="InterPro" id="IPR006311">
    <property type="entry name" value="TAT_signal"/>
</dbReference>
<evidence type="ECO:0008006" key="4">
    <source>
        <dbReference type="Google" id="ProtNLM"/>
    </source>
</evidence>
<reference evidence="2 3" key="1">
    <citation type="submission" date="2018-08" db="EMBL/GenBank/DDBJ databases">
        <title>Diversity &amp; Physiological Properties of Lignin-Decomposing Actinobacteria from Soil.</title>
        <authorList>
            <person name="Roh S.G."/>
            <person name="Kim S.B."/>
        </authorList>
    </citation>
    <scope>NUCLEOTIDE SEQUENCE [LARGE SCALE GENOMIC DNA]</scope>
    <source>
        <strain evidence="2 3">MMS17-GH009</strain>
    </source>
</reference>
<dbReference type="AlphaFoldDB" id="A0A372ZL67"/>
<feature type="signal peptide" evidence="1">
    <location>
        <begin position="1"/>
        <end position="38"/>
    </location>
</feature>
<dbReference type="RefSeq" id="WP_117485129.1">
    <property type="nucleotide sequence ID" value="NZ_QVIG01000001.1"/>
</dbReference>
<evidence type="ECO:0000313" key="2">
    <source>
        <dbReference type="EMBL" id="RGD56609.1"/>
    </source>
</evidence>
<keyword evidence="3" id="KW-1185">Reference proteome</keyword>
<comment type="caution">
    <text evidence="2">The sequence shown here is derived from an EMBL/GenBank/DDBJ whole genome shotgun (WGS) entry which is preliminary data.</text>
</comment>
<dbReference type="Gene3D" id="2.80.10.50">
    <property type="match status" value="1"/>
</dbReference>
<sequence length="204" mass="22231">MTDPHRTTTRRSAALRALGATALASLSGLTLLAAPASAATQGLASSEWHGYVCDDGYYRIRTPFNQLVERNQYSAWGQAIQNPDTGAYNQQWKLCHYNSDNQSFIFRSRQNEGDCLGVWKQNPNDGATGGEGANLNLFDCQGWIYGNQIFHFLYPDPGNTSKVILKLGHSGFYAALADQSGSTGSAIAQFSDRVAVFTLEHLAS</sequence>
<feature type="chain" id="PRO_5016646257" description="Ricin B lectin domain-containing protein" evidence="1">
    <location>
        <begin position="39"/>
        <end position="204"/>
    </location>
</feature>
<protein>
    <recommendedName>
        <fullName evidence="4">Ricin B lectin domain-containing protein</fullName>
    </recommendedName>
</protein>
<accession>A0A372ZL67</accession>
<evidence type="ECO:0000256" key="1">
    <source>
        <dbReference type="SAM" id="SignalP"/>
    </source>
</evidence>
<dbReference type="PROSITE" id="PS51318">
    <property type="entry name" value="TAT"/>
    <property type="match status" value="1"/>
</dbReference>
<dbReference type="InterPro" id="IPR035992">
    <property type="entry name" value="Ricin_B-like_lectins"/>
</dbReference>
<keyword evidence="1" id="KW-0732">Signal</keyword>
<dbReference type="SUPFAM" id="SSF50370">
    <property type="entry name" value="Ricin B-like lectins"/>
    <property type="match status" value="1"/>
</dbReference>
<proteinExistence type="predicted"/>
<organism evidence="2 3">
    <name type="scientific">Kitasatospora xanthocidica</name>
    <dbReference type="NCBI Taxonomy" id="83382"/>
    <lineage>
        <taxon>Bacteria</taxon>
        <taxon>Bacillati</taxon>
        <taxon>Actinomycetota</taxon>
        <taxon>Actinomycetes</taxon>
        <taxon>Kitasatosporales</taxon>
        <taxon>Streptomycetaceae</taxon>
        <taxon>Kitasatospora</taxon>
    </lineage>
</organism>
<name>A0A372ZL67_9ACTN</name>
<gene>
    <name evidence="2" type="ORF">DR950_01300</name>
</gene>
<dbReference type="Proteomes" id="UP000263377">
    <property type="component" value="Unassembled WGS sequence"/>
</dbReference>
<evidence type="ECO:0000313" key="3">
    <source>
        <dbReference type="Proteomes" id="UP000263377"/>
    </source>
</evidence>
<dbReference type="CDD" id="cd00161">
    <property type="entry name" value="beta-trefoil_Ricin-like"/>
    <property type="match status" value="1"/>
</dbReference>
<dbReference type="EMBL" id="QVIG01000001">
    <property type="protein sequence ID" value="RGD56609.1"/>
    <property type="molecule type" value="Genomic_DNA"/>
</dbReference>